<reference evidence="1 2" key="1">
    <citation type="submission" date="2017-05" db="EMBL/GenBank/DDBJ databases">
        <title>Comparative genomic and metabolic analysis of manganese-oxidizing mechanisms in Celeribater manganoxidans DY25T: its adaption to the environment of polymetallic nodule.</title>
        <authorList>
            <person name="Wang X."/>
        </authorList>
    </citation>
    <scope>NUCLEOTIDE SEQUENCE [LARGE SCALE GENOMIC DNA]</scope>
    <source>
        <strain evidence="1 2">DY25</strain>
    </source>
</reference>
<proteinExistence type="predicted"/>
<dbReference type="SUPFAM" id="SSF69279">
    <property type="entry name" value="Phage tail proteins"/>
    <property type="match status" value="1"/>
</dbReference>
<gene>
    <name evidence="1" type="ORF">CBW24_08065</name>
</gene>
<dbReference type="Proteomes" id="UP000219050">
    <property type="component" value="Chromosome"/>
</dbReference>
<sequence>MGLMDWKPAFAIRVDGQDITAPITARLVSLSLSDEAGVTSDSVEITLADHLGLARLAVPRTGAVLSVALGYGFGLKNMGLYTVEEVEMEGPPNQMRIRGAALITGGVTSLTAQRSRSWPEGTTIADLVATIAGEHGLDPAVSDSLARVALPHLDQIDESDINLLTRVAHDHDAIAKPGGGKLVFALRGESLTVSGQPMPVVALTPAQVSSWRVQIKTRATAGTVVAVWRDQQAAEDVEETAGEGDPLRRLRERFTSAEAARAAARAEWTRASRAGTQLSLSLPGNPDLVAEGRVQLTGFRPGVDGNWLVTGVEHQLDSGGYRCRLRGEVGED</sequence>
<keyword evidence="2" id="KW-1185">Reference proteome</keyword>
<dbReference type="EMBL" id="CP021404">
    <property type="protein sequence ID" value="ATI41963.1"/>
    <property type="molecule type" value="Genomic_DNA"/>
</dbReference>
<dbReference type="AlphaFoldDB" id="A0A291LYZ0"/>
<name>A0A291LYZ0_9RHOB</name>
<evidence type="ECO:0000313" key="2">
    <source>
        <dbReference type="Proteomes" id="UP000219050"/>
    </source>
</evidence>
<accession>A0A291LYZ0</accession>
<evidence type="ECO:0000313" key="1">
    <source>
        <dbReference type="EMBL" id="ATI41963.1"/>
    </source>
</evidence>
<organism evidence="1 2">
    <name type="scientific">Pacificitalea manganoxidans</name>
    <dbReference type="NCBI Taxonomy" id="1411902"/>
    <lineage>
        <taxon>Bacteria</taxon>
        <taxon>Pseudomonadati</taxon>
        <taxon>Pseudomonadota</taxon>
        <taxon>Alphaproteobacteria</taxon>
        <taxon>Rhodobacterales</taxon>
        <taxon>Paracoccaceae</taxon>
        <taxon>Pacificitalea</taxon>
    </lineage>
</organism>
<dbReference type="KEGG" id="cmag:CBW24_08065"/>
<dbReference type="Pfam" id="PF05954">
    <property type="entry name" value="Phage_GPD"/>
    <property type="match status" value="1"/>
</dbReference>
<protein>
    <submittedName>
        <fullName evidence="1">Late control protein D</fullName>
    </submittedName>
</protein>
<dbReference type="OrthoDB" id="4070623at2"/>